<dbReference type="PANTHER" id="PTHR28314">
    <property type="entry name" value="MEDIATOR OF RNA POLYMERASE II TRANSCRIPTION SUBUNIT 29"/>
    <property type="match status" value="1"/>
</dbReference>
<comment type="subcellular location">
    <subcellularLocation>
        <location evidence="1">Nucleus</location>
    </subcellularLocation>
</comment>
<evidence type="ECO:0000256" key="6">
    <source>
        <dbReference type="ARBA" id="ARBA00023163"/>
    </source>
</evidence>
<reference evidence="10 11" key="1">
    <citation type="journal article" date="2024" name="BMC Genomics">
        <title>Genome assembly of redclaw crayfish (Cherax quadricarinatus) provides insights into its immune adaptation and hypoxia tolerance.</title>
        <authorList>
            <person name="Liu Z."/>
            <person name="Zheng J."/>
            <person name="Li H."/>
            <person name="Fang K."/>
            <person name="Wang S."/>
            <person name="He J."/>
            <person name="Zhou D."/>
            <person name="Weng S."/>
            <person name="Chi M."/>
            <person name="Gu Z."/>
            <person name="He J."/>
            <person name="Li F."/>
            <person name="Wang M."/>
        </authorList>
    </citation>
    <scope>NUCLEOTIDE SEQUENCE [LARGE SCALE GENOMIC DNA]</scope>
    <source>
        <strain evidence="10">ZL_2023a</strain>
    </source>
</reference>
<keyword evidence="11" id="KW-1185">Reference proteome</keyword>
<evidence type="ECO:0000313" key="10">
    <source>
        <dbReference type="EMBL" id="KAK8727040.1"/>
    </source>
</evidence>
<dbReference type="GO" id="GO:0016592">
    <property type="term" value="C:mediator complex"/>
    <property type="evidence" value="ECO:0007669"/>
    <property type="project" value="InterPro"/>
</dbReference>
<dbReference type="PANTHER" id="PTHR28314:SF1">
    <property type="entry name" value="MEDIATOR OF RNA POLYMERASE II TRANSCRIPTION SUBUNIT 29"/>
    <property type="match status" value="1"/>
</dbReference>
<evidence type="ECO:0000256" key="5">
    <source>
        <dbReference type="ARBA" id="ARBA00023159"/>
    </source>
</evidence>
<sequence length="136" mass="15013">RVKNHYGQLKEALMETLVCASTNLGGNHQVDLGNRNAGEVQHAKFEESIEKFYTLCDQMELNLRTAIDSQLQGKASQFYTPSSISAPPVDVQKYAHYLTTVRNQVVYAKDIHTALVDAATNMSINTTAMSAMDSSN</sequence>
<dbReference type="EMBL" id="JARKIK010000077">
    <property type="protein sequence ID" value="KAK8727040.1"/>
    <property type="molecule type" value="Genomic_DNA"/>
</dbReference>
<evidence type="ECO:0000256" key="3">
    <source>
        <dbReference type="ARBA" id="ARBA00019684"/>
    </source>
</evidence>
<evidence type="ECO:0000256" key="8">
    <source>
        <dbReference type="ARBA" id="ARBA00030916"/>
    </source>
</evidence>
<evidence type="ECO:0000256" key="7">
    <source>
        <dbReference type="ARBA" id="ARBA00023242"/>
    </source>
</evidence>
<dbReference type="Pfam" id="PF11568">
    <property type="entry name" value="Med29"/>
    <property type="match status" value="1"/>
</dbReference>
<keyword evidence="6" id="KW-0804">Transcription</keyword>
<comment type="caution">
    <text evidence="10">The sequence shown here is derived from an EMBL/GenBank/DDBJ whole genome shotgun (WGS) entry which is preliminary data.</text>
</comment>
<evidence type="ECO:0000256" key="4">
    <source>
        <dbReference type="ARBA" id="ARBA00023015"/>
    </source>
</evidence>
<evidence type="ECO:0000256" key="2">
    <source>
        <dbReference type="ARBA" id="ARBA00009851"/>
    </source>
</evidence>
<dbReference type="Proteomes" id="UP001445076">
    <property type="component" value="Unassembled WGS sequence"/>
</dbReference>
<dbReference type="GO" id="GO:0003712">
    <property type="term" value="F:transcription coregulator activity"/>
    <property type="evidence" value="ECO:0007669"/>
    <property type="project" value="TreeGrafter"/>
</dbReference>
<keyword evidence="5" id="KW-0010">Activator</keyword>
<evidence type="ECO:0000313" key="11">
    <source>
        <dbReference type="Proteomes" id="UP001445076"/>
    </source>
</evidence>
<name>A0AAW0WAE6_CHEQU</name>
<proteinExistence type="inferred from homology"/>
<evidence type="ECO:0000256" key="1">
    <source>
        <dbReference type="ARBA" id="ARBA00004123"/>
    </source>
</evidence>
<accession>A0AAW0WAE6</accession>
<dbReference type="InterPro" id="IPR021018">
    <property type="entry name" value="Mediator_Med29_met"/>
</dbReference>
<dbReference type="GO" id="GO:0006357">
    <property type="term" value="P:regulation of transcription by RNA polymerase II"/>
    <property type="evidence" value="ECO:0007669"/>
    <property type="project" value="TreeGrafter"/>
</dbReference>
<feature type="non-terminal residue" evidence="10">
    <location>
        <position position="1"/>
    </location>
</feature>
<evidence type="ECO:0000256" key="9">
    <source>
        <dbReference type="ARBA" id="ARBA00031963"/>
    </source>
</evidence>
<comment type="similarity">
    <text evidence="2">Belongs to the Mediator complex subunit 29 family.</text>
</comment>
<dbReference type="AlphaFoldDB" id="A0AAW0WAE6"/>
<organism evidence="10 11">
    <name type="scientific">Cherax quadricarinatus</name>
    <name type="common">Australian red claw crayfish</name>
    <dbReference type="NCBI Taxonomy" id="27406"/>
    <lineage>
        <taxon>Eukaryota</taxon>
        <taxon>Metazoa</taxon>
        <taxon>Ecdysozoa</taxon>
        <taxon>Arthropoda</taxon>
        <taxon>Crustacea</taxon>
        <taxon>Multicrustacea</taxon>
        <taxon>Malacostraca</taxon>
        <taxon>Eumalacostraca</taxon>
        <taxon>Eucarida</taxon>
        <taxon>Decapoda</taxon>
        <taxon>Pleocyemata</taxon>
        <taxon>Astacidea</taxon>
        <taxon>Parastacoidea</taxon>
        <taxon>Parastacidae</taxon>
        <taxon>Cherax</taxon>
    </lineage>
</organism>
<keyword evidence="7" id="KW-0539">Nucleus</keyword>
<keyword evidence="4" id="KW-0805">Transcription regulation</keyword>
<gene>
    <name evidence="10" type="ORF">OTU49_009898</name>
</gene>
<protein>
    <recommendedName>
        <fullName evidence="3">Mediator of RNA polymerase II transcription subunit 29</fullName>
    </recommendedName>
    <alternativeName>
        <fullName evidence="9">Mediator complex subunit 29</fullName>
    </alternativeName>
    <alternativeName>
        <fullName evidence="8">Protein intersex</fullName>
    </alternativeName>
</protein>